<dbReference type="InterPro" id="IPR000408">
    <property type="entry name" value="Reg_chr_condens"/>
</dbReference>
<feature type="region of interest" description="Disordered" evidence="2">
    <location>
        <begin position="973"/>
        <end position="993"/>
    </location>
</feature>
<proteinExistence type="predicted"/>
<dbReference type="STRING" id="215250.A0A316YY75"/>
<accession>A0A316YY75</accession>
<keyword evidence="5" id="KW-1185">Reference proteome</keyword>
<dbReference type="Gene3D" id="2.130.10.30">
    <property type="entry name" value="Regulator of chromosome condensation 1/beta-lactamase-inhibitor protein II"/>
    <property type="match status" value="2"/>
</dbReference>
<feature type="region of interest" description="Disordered" evidence="2">
    <location>
        <begin position="300"/>
        <end position="341"/>
    </location>
</feature>
<dbReference type="Gene3D" id="3.40.50.720">
    <property type="entry name" value="NAD(P)-binding Rossmann-like Domain"/>
    <property type="match status" value="1"/>
</dbReference>
<gene>
    <name evidence="4" type="ORF">FA10DRAFT_299512</name>
</gene>
<dbReference type="InParanoid" id="A0A316YY75"/>
<dbReference type="InterPro" id="IPR001509">
    <property type="entry name" value="Epimerase_deHydtase"/>
</dbReference>
<evidence type="ECO:0000256" key="2">
    <source>
        <dbReference type="SAM" id="MobiDB-lite"/>
    </source>
</evidence>
<dbReference type="EMBL" id="KZ819634">
    <property type="protein sequence ID" value="PWN94209.1"/>
    <property type="molecule type" value="Genomic_DNA"/>
</dbReference>
<dbReference type="OrthoDB" id="10256179at2759"/>
<dbReference type="Proteomes" id="UP000245768">
    <property type="component" value="Unassembled WGS sequence"/>
</dbReference>
<dbReference type="AlphaFoldDB" id="A0A316YY75"/>
<feature type="compositionally biased region" description="Basic and acidic residues" evidence="2">
    <location>
        <begin position="465"/>
        <end position="487"/>
    </location>
</feature>
<dbReference type="PROSITE" id="PS50012">
    <property type="entry name" value="RCC1_3"/>
    <property type="match status" value="1"/>
</dbReference>
<dbReference type="Pfam" id="PF01370">
    <property type="entry name" value="Epimerase"/>
    <property type="match status" value="1"/>
</dbReference>
<dbReference type="Pfam" id="PF13540">
    <property type="entry name" value="RCC1_2"/>
    <property type="match status" value="1"/>
</dbReference>
<dbReference type="InterPro" id="IPR009091">
    <property type="entry name" value="RCC1/BLIP-II"/>
</dbReference>
<feature type="domain" description="NAD-dependent epimerase/dehydratase" evidence="3">
    <location>
        <begin position="4"/>
        <end position="82"/>
    </location>
</feature>
<evidence type="ECO:0000256" key="1">
    <source>
        <dbReference type="PROSITE-ProRule" id="PRU00235"/>
    </source>
</evidence>
<sequence>MRRILVVGGNGFLGSAIVKQALSRQWQVVSLSQSGKPFVTPAGHRPAWSSSNQVEWHAADALKPETYEELAASCDAAVHTVGILLEADYKGATSGPFDIFRGLAKGWGLDGGSNPLDPSSKPSMSYEVMNRDTALTVAQTFLSTRKAAAPFVYISAEDIFRPIISSKYIETKRQAEEGITELSQDSSLLRPIFLRPGLMYHPQTRPLSTLPAAAFDLSASLHKWHESSRLPIPTAASILKSFPGADLSALSRLMTLPPLHVDTVAKAACAAISDDNVRGPIDTYAMRKLAGFEKPAEVKSWPSQSMAGSGKRTPGQVRTFTTSARRSGPQSSSSSTDESSTKLPPVFVAAIIVAGASFFIMASPLLNEAPVSATQEKRNLVEVTQQDLMRARATTQGVYAWGSNRYNVVAPDSPLVTLVRSPRSIPYFDGIALRDLVLKEKHGVAVDANGDVLQWGLGFFDPSSRQRSDDALDDVPLGRRREKEKANEMTPKGSMAAQPMAPVKTLVGKDIVKVVASDRKVFALGSRGDIYVFAAVQSEQWPGKAAGWSWNPLSLFGLLSKPMIDHEKFSLVPGVASFARGEKIVEVSSGTSHLLARSNKGRTFSAPIDEDGNAFGQLGTRRIILNSPKDDGKVELVEAVMEPRMLIEQIESIPKTFRQSDVLPSWALPPGMEGDSVGRHKPRQYANVYERRKVESGLPPLTEPSWSIRFCTTLHEVPALRGVEVAQIAAGSEHSLARTPSGRVLGWGRQTHGQSGLGAGIAVEAVPVPTEVVLSKCFPNTSVDITCTDIAAGADNSFFVMSRREPGTPGVGTKIDVLAVGKGQWGTLGNAMWSQVTATPVRVKTVSGLLEYSERTGKTHPVPIHSISVGKPGSVALVLDTVETEGHQAFGRDVMVFGHNAAYQLGTGKRSNLSVPQHLQPLPPSTQTIGGEVPGLETDKADPKLREADVNSGALTHMPHKRLQLVGSTKGETWSAPDFANDGQDEGRVGGKKKKRAEIEETIICGSVSMAIFWKVQQ</sequence>
<dbReference type="GO" id="GO:0034551">
    <property type="term" value="P:mitochondrial respiratory chain complex III assembly"/>
    <property type="evidence" value="ECO:0007669"/>
    <property type="project" value="TreeGrafter"/>
</dbReference>
<feature type="region of interest" description="Disordered" evidence="2">
    <location>
        <begin position="465"/>
        <end position="497"/>
    </location>
</feature>
<dbReference type="RefSeq" id="XP_025381407.1">
    <property type="nucleotide sequence ID" value="XM_025524734.1"/>
</dbReference>
<dbReference type="GO" id="GO:0005743">
    <property type="term" value="C:mitochondrial inner membrane"/>
    <property type="evidence" value="ECO:0007669"/>
    <property type="project" value="TreeGrafter"/>
</dbReference>
<reference evidence="4" key="1">
    <citation type="journal article" date="2018" name="Mol. Biol. Evol.">
        <title>Broad Genomic Sampling Reveals a Smut Pathogenic Ancestry of the Fungal Clade Ustilaginomycotina.</title>
        <authorList>
            <person name="Kijpornyongpan T."/>
            <person name="Mondo S.J."/>
            <person name="Barry K."/>
            <person name="Sandor L."/>
            <person name="Lee J."/>
            <person name="Lipzen A."/>
            <person name="Pangilinan J."/>
            <person name="LaButti K."/>
            <person name="Hainaut M."/>
            <person name="Henrissat B."/>
            <person name="Grigoriev I.V."/>
            <person name="Spatafora J.W."/>
            <person name="Aime M.C."/>
        </authorList>
    </citation>
    <scope>NUCLEOTIDE SEQUENCE [LARGE SCALE GENOMIC DNA]</scope>
    <source>
        <strain evidence="4">MCA 4198</strain>
    </source>
</reference>
<feature type="repeat" description="RCC1" evidence="1">
    <location>
        <begin position="742"/>
        <end position="803"/>
    </location>
</feature>
<dbReference type="InterPro" id="IPR053245">
    <property type="entry name" value="MitoProcess-Associated"/>
</dbReference>
<dbReference type="GeneID" id="37046650"/>
<name>A0A316YY75_9BASI</name>
<dbReference type="SUPFAM" id="SSF51735">
    <property type="entry name" value="NAD(P)-binding Rossmann-fold domains"/>
    <property type="match status" value="1"/>
</dbReference>
<evidence type="ECO:0000313" key="4">
    <source>
        <dbReference type="EMBL" id="PWN94209.1"/>
    </source>
</evidence>
<evidence type="ECO:0000313" key="5">
    <source>
        <dbReference type="Proteomes" id="UP000245768"/>
    </source>
</evidence>
<feature type="compositionally biased region" description="Low complexity" evidence="2">
    <location>
        <begin position="323"/>
        <end position="338"/>
    </location>
</feature>
<organism evidence="4 5">
    <name type="scientific">Acaromyces ingoldii</name>
    <dbReference type="NCBI Taxonomy" id="215250"/>
    <lineage>
        <taxon>Eukaryota</taxon>
        <taxon>Fungi</taxon>
        <taxon>Dikarya</taxon>
        <taxon>Basidiomycota</taxon>
        <taxon>Ustilaginomycotina</taxon>
        <taxon>Exobasidiomycetes</taxon>
        <taxon>Exobasidiales</taxon>
        <taxon>Cryptobasidiaceae</taxon>
        <taxon>Acaromyces</taxon>
    </lineage>
</organism>
<dbReference type="PANTHER" id="PTHR47563:SF1">
    <property type="entry name" value="PROTEIN FMP25, MITOCHONDRIAL"/>
    <property type="match status" value="1"/>
</dbReference>
<dbReference type="PANTHER" id="PTHR47563">
    <property type="entry name" value="PROTEIN FMP25, MITOCHONDRIAL"/>
    <property type="match status" value="1"/>
</dbReference>
<evidence type="ECO:0000259" key="3">
    <source>
        <dbReference type="Pfam" id="PF01370"/>
    </source>
</evidence>
<dbReference type="SUPFAM" id="SSF50985">
    <property type="entry name" value="RCC1/BLIP-II"/>
    <property type="match status" value="1"/>
</dbReference>
<dbReference type="InterPro" id="IPR036291">
    <property type="entry name" value="NAD(P)-bd_dom_sf"/>
</dbReference>
<protein>
    <submittedName>
        <fullName evidence="4">RCC1/BLIP-II</fullName>
    </submittedName>
</protein>